<reference evidence="1" key="2">
    <citation type="journal article" date="2024" name="Plant">
        <title>Genomic evolution and insights into agronomic trait innovations of Sesamum species.</title>
        <authorList>
            <person name="Miao H."/>
            <person name="Wang L."/>
            <person name="Qu L."/>
            <person name="Liu H."/>
            <person name="Sun Y."/>
            <person name="Le M."/>
            <person name="Wang Q."/>
            <person name="Wei S."/>
            <person name="Zheng Y."/>
            <person name="Lin W."/>
            <person name="Duan Y."/>
            <person name="Cao H."/>
            <person name="Xiong S."/>
            <person name="Wang X."/>
            <person name="Wei L."/>
            <person name="Li C."/>
            <person name="Ma Q."/>
            <person name="Ju M."/>
            <person name="Zhao R."/>
            <person name="Li G."/>
            <person name="Mu C."/>
            <person name="Tian Q."/>
            <person name="Mei H."/>
            <person name="Zhang T."/>
            <person name="Gao T."/>
            <person name="Zhang H."/>
        </authorList>
    </citation>
    <scope>NUCLEOTIDE SEQUENCE</scope>
    <source>
        <strain evidence="1">3651</strain>
    </source>
</reference>
<dbReference type="AlphaFoldDB" id="A0AAE1YAA5"/>
<comment type="caution">
    <text evidence="1">The sequence shown here is derived from an EMBL/GenBank/DDBJ whole genome shotgun (WGS) entry which is preliminary data.</text>
</comment>
<dbReference type="EMBL" id="JACGWO010000005">
    <property type="protein sequence ID" value="KAK4426503.1"/>
    <property type="molecule type" value="Genomic_DNA"/>
</dbReference>
<gene>
    <name evidence="1" type="ORF">Salat_1418900</name>
</gene>
<evidence type="ECO:0000313" key="2">
    <source>
        <dbReference type="Proteomes" id="UP001293254"/>
    </source>
</evidence>
<protein>
    <recommendedName>
        <fullName evidence="3">Transposase MuDR plant domain-containing protein</fullName>
    </recommendedName>
</protein>
<organism evidence="1 2">
    <name type="scientific">Sesamum alatum</name>
    <dbReference type="NCBI Taxonomy" id="300844"/>
    <lineage>
        <taxon>Eukaryota</taxon>
        <taxon>Viridiplantae</taxon>
        <taxon>Streptophyta</taxon>
        <taxon>Embryophyta</taxon>
        <taxon>Tracheophyta</taxon>
        <taxon>Spermatophyta</taxon>
        <taxon>Magnoliopsida</taxon>
        <taxon>eudicotyledons</taxon>
        <taxon>Gunneridae</taxon>
        <taxon>Pentapetalae</taxon>
        <taxon>asterids</taxon>
        <taxon>lamiids</taxon>
        <taxon>Lamiales</taxon>
        <taxon>Pedaliaceae</taxon>
        <taxon>Sesamum</taxon>
    </lineage>
</organism>
<name>A0AAE1YAA5_9LAMI</name>
<sequence length="262" mass="30126">MARKRQPESFDVPQYDEPEIDLSFLDNINLSDPDPIPSQSSERGMMYKFDRNDHRRLRARCKKEGCEWYVYVSPMQGDKSWQVKGYNPTHSKFSWNYHNSNIKSGWFGKTFVNKFKDNPKLGTNEFMSEICSTLKGNISKQQAYRAKQIAVEILQGSLKEQFSTIRDYCLELIRSNPGSTVIPLIYIHIHTKLGEGEWLAVVVGDSRRPSVSGAMTFIPEKSRRNVVAPFLWRGSSVAPFLGVEVMAASPFLGRRCRRLFWG</sequence>
<evidence type="ECO:0000313" key="1">
    <source>
        <dbReference type="EMBL" id="KAK4426503.1"/>
    </source>
</evidence>
<dbReference type="Proteomes" id="UP001293254">
    <property type="component" value="Unassembled WGS sequence"/>
</dbReference>
<evidence type="ECO:0008006" key="3">
    <source>
        <dbReference type="Google" id="ProtNLM"/>
    </source>
</evidence>
<accession>A0AAE1YAA5</accession>
<dbReference type="PANTHER" id="PTHR31973:SF187">
    <property type="entry name" value="MUTATOR TRANSPOSASE MUDRA PROTEIN"/>
    <property type="match status" value="1"/>
</dbReference>
<reference evidence="1" key="1">
    <citation type="submission" date="2020-06" db="EMBL/GenBank/DDBJ databases">
        <authorList>
            <person name="Li T."/>
            <person name="Hu X."/>
            <person name="Zhang T."/>
            <person name="Song X."/>
            <person name="Zhang H."/>
            <person name="Dai N."/>
            <person name="Sheng W."/>
            <person name="Hou X."/>
            <person name="Wei L."/>
        </authorList>
    </citation>
    <scope>NUCLEOTIDE SEQUENCE</scope>
    <source>
        <strain evidence="1">3651</strain>
        <tissue evidence="1">Leaf</tissue>
    </source>
</reference>
<dbReference type="PANTHER" id="PTHR31973">
    <property type="entry name" value="POLYPROTEIN, PUTATIVE-RELATED"/>
    <property type="match status" value="1"/>
</dbReference>
<keyword evidence="2" id="KW-1185">Reference proteome</keyword>
<proteinExistence type="predicted"/>